<comment type="function">
    <text evidence="13">Cleaves C-terminal amino acids linked to proline in peptides such as angiotensin II, III and des-Arg9-bradykinin. This cleavage occurs at acidic pH, but enzymatic activity is retained with some substrates at neutral pH.</text>
</comment>
<dbReference type="InterPro" id="IPR042269">
    <property type="entry name" value="Ser_carbopepase_S28_SKS"/>
</dbReference>
<sequence length="495" mass="55754">MLDLKTSFIVIVVQILCFEYCLSRFIVRPPISPLASNGTPIPANFSVKYYTQLIDHFNYINTNQFKQRYIISTDHWCDGCPIFYYTGNEGDIFMFANNTGFMWENAKQFRAMNLFLEHRYYGESVPFGKVDKNLTKIGYLSMDQALADFADFIQYIKATIPGAVNSPVVVFGGSYGGMLASAFRLKYPGLSVGAIAASAPILAVQGLTKSCSGFPLVETKDYTEYSANCSQTIKNSWTAIERITGTADGRKWLTNEFKLCKELAAGEGYRVSQWLDTAWANTAMVDYSNAATFLSDLPAYPMREMCKQMTNPGADDRGLLSQVHKAANIYYNYTGHSKCCDLVASTGLVDMTVWGFQSCTDIVLPFCANGKTMFEPFDFDFKAFSDQCFGEYGVRPDPRKAVMLWENRSLRSATNLIFSNGLRDPWSSGGVLNSLSDSVIALTISHGCHHEDLRPAGVNDTQELINVRNQEKQYMKQWIEEHYIKLNYFPNEWLN</sequence>
<dbReference type="GO" id="GO:0004185">
    <property type="term" value="F:serine-type carboxypeptidase activity"/>
    <property type="evidence" value="ECO:0007669"/>
    <property type="project" value="UniProtKB-EC"/>
</dbReference>
<keyword evidence="5" id="KW-0645">Protease</keyword>
<evidence type="ECO:0000256" key="17">
    <source>
        <dbReference type="ARBA" id="ARBA00076608"/>
    </source>
</evidence>
<evidence type="ECO:0000256" key="14">
    <source>
        <dbReference type="ARBA" id="ARBA00066456"/>
    </source>
</evidence>
<dbReference type="Gene3D" id="3.40.50.1820">
    <property type="entry name" value="alpha/beta hydrolase"/>
    <property type="match status" value="1"/>
</dbReference>
<dbReference type="GO" id="GO:0005764">
    <property type="term" value="C:lysosome"/>
    <property type="evidence" value="ECO:0007669"/>
    <property type="project" value="UniProtKB-SubCell"/>
</dbReference>
<name>A0A7R9L6L0_9ACAR</name>
<dbReference type="EC" id="3.4.16.2" evidence="14"/>
<dbReference type="EMBL" id="CAJPIZ010017887">
    <property type="protein sequence ID" value="CAG2116304.1"/>
    <property type="molecule type" value="Genomic_DNA"/>
</dbReference>
<organism evidence="18">
    <name type="scientific">Medioppia subpectinata</name>
    <dbReference type="NCBI Taxonomy" id="1979941"/>
    <lineage>
        <taxon>Eukaryota</taxon>
        <taxon>Metazoa</taxon>
        <taxon>Ecdysozoa</taxon>
        <taxon>Arthropoda</taxon>
        <taxon>Chelicerata</taxon>
        <taxon>Arachnida</taxon>
        <taxon>Acari</taxon>
        <taxon>Acariformes</taxon>
        <taxon>Sarcoptiformes</taxon>
        <taxon>Oribatida</taxon>
        <taxon>Brachypylina</taxon>
        <taxon>Oppioidea</taxon>
        <taxon>Oppiidae</taxon>
        <taxon>Medioppia</taxon>
    </lineage>
</organism>
<keyword evidence="11" id="KW-0458">Lysosome</keyword>
<dbReference type="GO" id="GO:0006508">
    <property type="term" value="P:proteolysis"/>
    <property type="evidence" value="ECO:0007669"/>
    <property type="project" value="UniProtKB-KW"/>
</dbReference>
<accession>A0A7R9L6L0</accession>
<evidence type="ECO:0000256" key="3">
    <source>
        <dbReference type="ARBA" id="ARBA00011738"/>
    </source>
</evidence>
<evidence type="ECO:0000256" key="15">
    <source>
        <dbReference type="ARBA" id="ARBA00073691"/>
    </source>
</evidence>
<evidence type="ECO:0000256" key="12">
    <source>
        <dbReference type="ARBA" id="ARBA00052013"/>
    </source>
</evidence>
<evidence type="ECO:0000313" key="18">
    <source>
        <dbReference type="EMBL" id="CAD7635874.1"/>
    </source>
</evidence>
<evidence type="ECO:0000256" key="5">
    <source>
        <dbReference type="ARBA" id="ARBA00022670"/>
    </source>
</evidence>
<reference evidence="18" key="1">
    <citation type="submission" date="2020-11" db="EMBL/GenBank/DDBJ databases">
        <authorList>
            <person name="Tran Van P."/>
        </authorList>
    </citation>
    <scope>NUCLEOTIDE SEQUENCE</scope>
</reference>
<dbReference type="EMBL" id="OC872462">
    <property type="protein sequence ID" value="CAD7635874.1"/>
    <property type="molecule type" value="Genomic_DNA"/>
</dbReference>
<dbReference type="Gene3D" id="1.20.120.980">
    <property type="entry name" value="Serine carboxypeptidase S28, SKS domain"/>
    <property type="match status" value="1"/>
</dbReference>
<dbReference type="PANTHER" id="PTHR11010:SF38">
    <property type="entry name" value="LYSOSOMAL PRO-X CARBOXYPEPTIDASE"/>
    <property type="match status" value="1"/>
</dbReference>
<dbReference type="GO" id="GO:0008239">
    <property type="term" value="F:dipeptidyl-peptidase activity"/>
    <property type="evidence" value="ECO:0007669"/>
    <property type="project" value="TreeGrafter"/>
</dbReference>
<comment type="subunit">
    <text evidence="3">Homodimer.</text>
</comment>
<evidence type="ECO:0000256" key="6">
    <source>
        <dbReference type="ARBA" id="ARBA00022729"/>
    </source>
</evidence>
<dbReference type="InterPro" id="IPR008758">
    <property type="entry name" value="Peptidase_S28"/>
</dbReference>
<dbReference type="PANTHER" id="PTHR11010">
    <property type="entry name" value="PROTEASE S28 PRO-X CARBOXYPEPTIDASE-RELATED"/>
    <property type="match status" value="1"/>
</dbReference>
<dbReference type="FunFam" id="1.20.120.980:FF:000002">
    <property type="entry name" value="lysosomal Pro-X carboxypeptidase"/>
    <property type="match status" value="1"/>
</dbReference>
<keyword evidence="19" id="KW-1185">Reference proteome</keyword>
<keyword evidence="10" id="KW-0325">Glycoprotein</keyword>
<evidence type="ECO:0000256" key="7">
    <source>
        <dbReference type="ARBA" id="ARBA00022801"/>
    </source>
</evidence>
<evidence type="ECO:0000256" key="1">
    <source>
        <dbReference type="ARBA" id="ARBA00004371"/>
    </source>
</evidence>
<dbReference type="Proteomes" id="UP000759131">
    <property type="component" value="Unassembled WGS sequence"/>
</dbReference>
<evidence type="ECO:0000313" key="19">
    <source>
        <dbReference type="Proteomes" id="UP000759131"/>
    </source>
</evidence>
<keyword evidence="9" id="KW-1015">Disulfide bond</keyword>
<evidence type="ECO:0000256" key="13">
    <source>
        <dbReference type="ARBA" id="ARBA00059701"/>
    </source>
</evidence>
<keyword evidence="4" id="KW-0121">Carboxypeptidase</keyword>
<dbReference type="Pfam" id="PF05577">
    <property type="entry name" value="Peptidase_S28"/>
    <property type="match status" value="1"/>
</dbReference>
<comment type="subcellular location">
    <subcellularLocation>
        <location evidence="1">Lysosome</location>
    </subcellularLocation>
</comment>
<gene>
    <name evidence="18" type="ORF">OSB1V03_LOCUS16265</name>
</gene>
<evidence type="ECO:0000256" key="9">
    <source>
        <dbReference type="ARBA" id="ARBA00023157"/>
    </source>
</evidence>
<evidence type="ECO:0000256" key="10">
    <source>
        <dbReference type="ARBA" id="ARBA00023180"/>
    </source>
</evidence>
<evidence type="ECO:0000256" key="8">
    <source>
        <dbReference type="ARBA" id="ARBA00023145"/>
    </source>
</evidence>
<evidence type="ECO:0000256" key="11">
    <source>
        <dbReference type="ARBA" id="ARBA00023228"/>
    </source>
</evidence>
<evidence type="ECO:0000256" key="2">
    <source>
        <dbReference type="ARBA" id="ARBA00011079"/>
    </source>
</evidence>
<evidence type="ECO:0000256" key="4">
    <source>
        <dbReference type="ARBA" id="ARBA00022645"/>
    </source>
</evidence>
<dbReference type="SUPFAM" id="SSF53474">
    <property type="entry name" value="alpha/beta-Hydrolases"/>
    <property type="match status" value="1"/>
</dbReference>
<dbReference type="OrthoDB" id="2130629at2759"/>
<proteinExistence type="inferred from homology"/>
<protein>
    <recommendedName>
        <fullName evidence="15">Lysosomal Pro-X carboxypeptidase</fullName>
        <ecNumber evidence="14">3.4.16.2</ecNumber>
    </recommendedName>
    <alternativeName>
        <fullName evidence="17">Proline carboxypeptidase</fullName>
    </alternativeName>
    <alternativeName>
        <fullName evidence="16">Prolylcarboxypeptidase</fullName>
    </alternativeName>
</protein>
<evidence type="ECO:0000256" key="16">
    <source>
        <dbReference type="ARBA" id="ARBA00076475"/>
    </source>
</evidence>
<keyword evidence="8" id="KW-0865">Zymogen</keyword>
<dbReference type="InterPro" id="IPR029058">
    <property type="entry name" value="AB_hydrolase_fold"/>
</dbReference>
<keyword evidence="6" id="KW-0732">Signal</keyword>
<keyword evidence="7" id="KW-0378">Hydrolase</keyword>
<comment type="catalytic activity">
    <reaction evidence="12">
        <text>Cleavage of a -Pro-|-Xaa bond to release a C-terminal amino acid.</text>
        <dbReference type="EC" id="3.4.16.2"/>
    </reaction>
</comment>
<dbReference type="AlphaFoldDB" id="A0A7R9L6L0"/>
<comment type="similarity">
    <text evidence="2">Belongs to the peptidase S28 family.</text>
</comment>